<feature type="domain" description="LysM" evidence="1">
    <location>
        <begin position="175"/>
        <end position="222"/>
    </location>
</feature>
<organism evidence="2 3">
    <name type="scientific">Halohasta litorea</name>
    <dbReference type="NCBI Taxonomy" id="869891"/>
    <lineage>
        <taxon>Archaea</taxon>
        <taxon>Methanobacteriati</taxon>
        <taxon>Methanobacteriota</taxon>
        <taxon>Stenosarchaea group</taxon>
        <taxon>Halobacteria</taxon>
        <taxon>Halobacteriales</taxon>
        <taxon>Haloferacaceae</taxon>
        <taxon>Halohasta</taxon>
    </lineage>
</organism>
<gene>
    <name evidence="2" type="ORF">ACFSBW_13100</name>
</gene>
<name>A0ABD6D9N1_9EURY</name>
<dbReference type="InterPro" id="IPR045361">
    <property type="entry name" value="CIS_tube_prot_N"/>
</dbReference>
<evidence type="ECO:0000313" key="3">
    <source>
        <dbReference type="Proteomes" id="UP001597052"/>
    </source>
</evidence>
<dbReference type="SUPFAM" id="SSF54106">
    <property type="entry name" value="LysM domain"/>
    <property type="match status" value="1"/>
</dbReference>
<dbReference type="RefSeq" id="WP_256396210.1">
    <property type="nucleotide sequence ID" value="NZ_JANHDJ010000003.1"/>
</dbReference>
<comment type="caution">
    <text evidence="2">The sequence shown here is derived from an EMBL/GenBank/DDBJ whole genome shotgun (WGS) entry which is preliminary data.</text>
</comment>
<dbReference type="PANTHER" id="PTHR34700:SF4">
    <property type="entry name" value="PHAGE-LIKE ELEMENT PBSX PROTEIN XKDP"/>
    <property type="match status" value="1"/>
</dbReference>
<dbReference type="PROSITE" id="PS51782">
    <property type="entry name" value="LYSM"/>
    <property type="match status" value="1"/>
</dbReference>
<evidence type="ECO:0000313" key="2">
    <source>
        <dbReference type="EMBL" id="MFD1642812.1"/>
    </source>
</evidence>
<dbReference type="SMART" id="SM00257">
    <property type="entry name" value="LysM"/>
    <property type="match status" value="1"/>
</dbReference>
<proteinExistence type="predicted"/>
<protein>
    <submittedName>
        <fullName evidence="2">LysM peptidoglycan-binding domain-containing protein</fullName>
    </submittedName>
</protein>
<dbReference type="InterPro" id="IPR036779">
    <property type="entry name" value="LysM_dom_sf"/>
</dbReference>
<dbReference type="AlphaFoldDB" id="A0ABD6D9N1"/>
<dbReference type="Gene3D" id="3.10.350.10">
    <property type="entry name" value="LysM domain"/>
    <property type="match status" value="1"/>
</dbReference>
<sequence length="225" mass="24945">MAGTHSGKLETAQILVLNGKHEGDSIDCKFNPTEYTVGKSVNYGDLKATGSGASIMQFVDGNAETLSMELFFDTTDKLDGSDPNQKAVDVRKQYTDMIDTLLAVDGELHAPPVCRFVWGDGIDFTALVEHAEKRFTKFLPSGVPIRARVQLQFTEYKTADYHKSEVSPESTDKTKRWTVAEGDTLWLIAAEEYGDSSHWRTIAEQNDIKNPRQISAGETLELPPL</sequence>
<dbReference type="EMBL" id="JBHUDM010000003">
    <property type="protein sequence ID" value="MFD1642812.1"/>
    <property type="molecule type" value="Genomic_DNA"/>
</dbReference>
<reference evidence="2 3" key="1">
    <citation type="journal article" date="2019" name="Int. J. Syst. Evol. Microbiol.">
        <title>The Global Catalogue of Microorganisms (GCM) 10K type strain sequencing project: providing services to taxonomists for standard genome sequencing and annotation.</title>
        <authorList>
            <consortium name="The Broad Institute Genomics Platform"/>
            <consortium name="The Broad Institute Genome Sequencing Center for Infectious Disease"/>
            <person name="Wu L."/>
            <person name="Ma J."/>
        </authorList>
    </citation>
    <scope>NUCLEOTIDE SEQUENCE [LARGE SCALE GENOMIC DNA]</scope>
    <source>
        <strain evidence="2 3">CGMCC 1.10593</strain>
    </source>
</reference>
<dbReference type="Pfam" id="PF19266">
    <property type="entry name" value="CIS_tube"/>
    <property type="match status" value="1"/>
</dbReference>
<dbReference type="InterPro" id="IPR018392">
    <property type="entry name" value="LysM"/>
</dbReference>
<dbReference type="Pfam" id="PF01476">
    <property type="entry name" value="LysM"/>
    <property type="match status" value="1"/>
</dbReference>
<keyword evidence="3" id="KW-1185">Reference proteome</keyword>
<dbReference type="PANTHER" id="PTHR34700">
    <property type="entry name" value="POTASSIUM BINDING PROTEIN KBP"/>
    <property type="match status" value="1"/>
</dbReference>
<evidence type="ECO:0000259" key="1">
    <source>
        <dbReference type="PROSITE" id="PS51782"/>
    </source>
</evidence>
<dbReference type="InterPro" id="IPR052196">
    <property type="entry name" value="Bact_Kbp"/>
</dbReference>
<dbReference type="Proteomes" id="UP001597052">
    <property type="component" value="Unassembled WGS sequence"/>
</dbReference>
<accession>A0ABD6D9N1</accession>
<dbReference type="CDD" id="cd00118">
    <property type="entry name" value="LysM"/>
    <property type="match status" value="1"/>
</dbReference>